<proteinExistence type="predicted"/>
<feature type="domain" description="AraC effector-binding" evidence="1">
    <location>
        <begin position="10"/>
        <end position="161"/>
    </location>
</feature>
<dbReference type="SUPFAM" id="SSF55136">
    <property type="entry name" value="Probable bacterial effector-binding domain"/>
    <property type="match status" value="1"/>
</dbReference>
<dbReference type="EMBL" id="CP029608">
    <property type="protein sequence ID" value="AXI63008.1"/>
    <property type="molecule type" value="Genomic_DNA"/>
</dbReference>
<dbReference type="SMART" id="SM00871">
    <property type="entry name" value="AraC_E_bind"/>
    <property type="match status" value="1"/>
</dbReference>
<protein>
    <submittedName>
        <fullName evidence="2">AraC family transcriptional regulator</fullName>
    </submittedName>
</protein>
<dbReference type="InterPro" id="IPR011256">
    <property type="entry name" value="Reg_factor_effector_dom_sf"/>
</dbReference>
<dbReference type="Gene3D" id="3.20.80.10">
    <property type="entry name" value="Regulatory factor, effector binding domain"/>
    <property type="match status" value="1"/>
</dbReference>
<gene>
    <name evidence="2" type="ORF">DLD99_21870</name>
</gene>
<keyword evidence="3" id="KW-1185">Reference proteome</keyword>
<dbReference type="KEGG" id="pke:DLD99_21870"/>
<dbReference type="RefSeq" id="WP_114885002.1">
    <property type="nucleotide sequence ID" value="NZ_CP029608.1"/>
</dbReference>
<name>A0A345RUP2_9PSED</name>
<evidence type="ECO:0000259" key="1">
    <source>
        <dbReference type="SMART" id="SM00871"/>
    </source>
</evidence>
<dbReference type="PANTHER" id="PTHR36444:SF2">
    <property type="entry name" value="TRANSCRIPTIONAL REGULATOR PROTEIN YOBU-RELATED"/>
    <property type="match status" value="1"/>
</dbReference>
<dbReference type="InterPro" id="IPR053182">
    <property type="entry name" value="YobU-like_regulator"/>
</dbReference>
<sequence length="164" mass="18949">MDEQKRVEVAEPRFEHGHFLLIAGFRDRFTKETVQDIPALWEKLIPHIGNIPGQKGEVTYGVCSNFDGNGGFDYMAGVEIRKLDDFPQEKYPWIEILPRQYAVFEHKGSLELLPQTLEYIYKTWLPASEYKGLNAPELERYSADFNPKLKTGKLEICVPVEKKT</sequence>
<dbReference type="InterPro" id="IPR010499">
    <property type="entry name" value="AraC_E-bd"/>
</dbReference>
<dbReference type="Proteomes" id="UP000253720">
    <property type="component" value="Chromosome"/>
</dbReference>
<dbReference type="InterPro" id="IPR029442">
    <property type="entry name" value="GyrI-like"/>
</dbReference>
<dbReference type="PANTHER" id="PTHR36444">
    <property type="entry name" value="TRANSCRIPTIONAL REGULATOR PROTEIN YOBU-RELATED"/>
    <property type="match status" value="1"/>
</dbReference>
<reference evidence="2 3" key="1">
    <citation type="submission" date="2018-05" db="EMBL/GenBank/DDBJ databases">
        <title>Complete genome sequence of Pseudomonas kribbensis 46-2(T).</title>
        <authorList>
            <person name="Jeong H."/>
            <person name="Lee S.-G."/>
            <person name="Rha E."/>
            <person name="Kim H."/>
        </authorList>
    </citation>
    <scope>NUCLEOTIDE SEQUENCE [LARGE SCALE GENOMIC DNA]</scope>
    <source>
        <strain evidence="2 3">46-2</strain>
    </source>
</reference>
<dbReference type="Pfam" id="PF06445">
    <property type="entry name" value="GyrI-like"/>
    <property type="match status" value="1"/>
</dbReference>
<evidence type="ECO:0000313" key="3">
    <source>
        <dbReference type="Proteomes" id="UP000253720"/>
    </source>
</evidence>
<evidence type="ECO:0000313" key="2">
    <source>
        <dbReference type="EMBL" id="AXI63008.1"/>
    </source>
</evidence>
<organism evidence="2 3">
    <name type="scientific">Pseudomonas kribbensis</name>
    <dbReference type="NCBI Taxonomy" id="1628086"/>
    <lineage>
        <taxon>Bacteria</taxon>
        <taxon>Pseudomonadati</taxon>
        <taxon>Pseudomonadota</taxon>
        <taxon>Gammaproteobacteria</taxon>
        <taxon>Pseudomonadales</taxon>
        <taxon>Pseudomonadaceae</taxon>
        <taxon>Pseudomonas</taxon>
    </lineage>
</organism>
<dbReference type="AlphaFoldDB" id="A0A345RUP2"/>
<accession>A0A345RUP2</accession>